<proteinExistence type="predicted"/>
<sequence>MNEAVDNVRSDLNYVRANTLVEQELEVKKRATQLSKSFGAGAAQVSNTVILPLSRRTELLKEAALSVRRVKLKGVTIGTASRISTELYVTALHIVSASGKLLDCTIDGEAVQLIFSVPYLDLAVLRGKSSQQFLHLGSNLLGNSHIYVSGYPESTDTEMGITVDEDANQIVELPGSVCWHDYFQGLALADITGGTLNLSGGAVLRVTDQGVSHMGVITSLISHEVEGGIVKHIINTEPPADAPPGRIDKDPENMQK</sequence>
<gene>
    <name evidence="2" type="ORF">WJX73_006227</name>
</gene>
<dbReference type="EMBL" id="JALJOQ010000014">
    <property type="protein sequence ID" value="KAK9810774.1"/>
    <property type="molecule type" value="Genomic_DNA"/>
</dbReference>
<evidence type="ECO:0000313" key="2">
    <source>
        <dbReference type="EMBL" id="KAK9810774.1"/>
    </source>
</evidence>
<name>A0AAW1PME9_9CHLO</name>
<feature type="compositionally biased region" description="Basic and acidic residues" evidence="1">
    <location>
        <begin position="246"/>
        <end position="256"/>
    </location>
</feature>
<reference evidence="2 3" key="1">
    <citation type="journal article" date="2024" name="Nat. Commun.">
        <title>Phylogenomics reveals the evolutionary origins of lichenization in chlorophyte algae.</title>
        <authorList>
            <person name="Puginier C."/>
            <person name="Libourel C."/>
            <person name="Otte J."/>
            <person name="Skaloud P."/>
            <person name="Haon M."/>
            <person name="Grisel S."/>
            <person name="Petersen M."/>
            <person name="Berrin J.G."/>
            <person name="Delaux P.M."/>
            <person name="Dal Grande F."/>
            <person name="Keller J."/>
        </authorList>
    </citation>
    <scope>NUCLEOTIDE SEQUENCE [LARGE SCALE GENOMIC DNA]</scope>
    <source>
        <strain evidence="2 3">SAG 2036</strain>
    </source>
</reference>
<dbReference type="SUPFAM" id="SSF50494">
    <property type="entry name" value="Trypsin-like serine proteases"/>
    <property type="match status" value="1"/>
</dbReference>
<feature type="region of interest" description="Disordered" evidence="1">
    <location>
        <begin position="235"/>
        <end position="256"/>
    </location>
</feature>
<organism evidence="2 3">
    <name type="scientific">Symbiochloris irregularis</name>
    <dbReference type="NCBI Taxonomy" id="706552"/>
    <lineage>
        <taxon>Eukaryota</taxon>
        <taxon>Viridiplantae</taxon>
        <taxon>Chlorophyta</taxon>
        <taxon>core chlorophytes</taxon>
        <taxon>Trebouxiophyceae</taxon>
        <taxon>Trebouxiales</taxon>
        <taxon>Trebouxiaceae</taxon>
        <taxon>Symbiochloris</taxon>
    </lineage>
</organism>
<comment type="caution">
    <text evidence="2">The sequence shown here is derived from an EMBL/GenBank/DDBJ whole genome shotgun (WGS) entry which is preliminary data.</text>
</comment>
<accession>A0AAW1PME9</accession>
<evidence type="ECO:0000313" key="3">
    <source>
        <dbReference type="Proteomes" id="UP001465755"/>
    </source>
</evidence>
<keyword evidence="3" id="KW-1185">Reference proteome</keyword>
<dbReference type="Proteomes" id="UP001465755">
    <property type="component" value="Unassembled WGS sequence"/>
</dbReference>
<evidence type="ECO:0000256" key="1">
    <source>
        <dbReference type="SAM" id="MobiDB-lite"/>
    </source>
</evidence>
<protein>
    <submittedName>
        <fullName evidence="2">Uncharacterized protein</fullName>
    </submittedName>
</protein>
<dbReference type="InterPro" id="IPR009003">
    <property type="entry name" value="Peptidase_S1_PA"/>
</dbReference>
<dbReference type="AlphaFoldDB" id="A0AAW1PME9"/>